<feature type="region of interest" description="Disordered" evidence="1">
    <location>
        <begin position="55"/>
        <end position="90"/>
    </location>
</feature>
<reference evidence="2 3" key="1">
    <citation type="journal article" date="2014" name="Agronomy (Basel)">
        <title>A Draft Genome Sequence for Ensete ventricosum, the Drought-Tolerant Tree Against Hunger.</title>
        <authorList>
            <person name="Harrison J."/>
            <person name="Moore K.A."/>
            <person name="Paszkiewicz K."/>
            <person name="Jones T."/>
            <person name="Grant M."/>
            <person name="Ambacheew D."/>
            <person name="Muzemil S."/>
            <person name="Studholme D.J."/>
        </authorList>
    </citation>
    <scope>NUCLEOTIDE SEQUENCE [LARGE SCALE GENOMIC DNA]</scope>
</reference>
<accession>A0A426YMT7</accession>
<proteinExistence type="predicted"/>
<comment type="caution">
    <text evidence="2">The sequence shown here is derived from an EMBL/GenBank/DDBJ whole genome shotgun (WGS) entry which is preliminary data.</text>
</comment>
<dbReference type="Proteomes" id="UP000287651">
    <property type="component" value="Unassembled WGS sequence"/>
</dbReference>
<protein>
    <submittedName>
        <fullName evidence="2">Uncharacterized protein</fullName>
    </submittedName>
</protein>
<evidence type="ECO:0000313" key="3">
    <source>
        <dbReference type="Proteomes" id="UP000287651"/>
    </source>
</evidence>
<feature type="compositionally biased region" description="Basic and acidic residues" evidence="1">
    <location>
        <begin position="77"/>
        <end position="90"/>
    </location>
</feature>
<sequence>MVVAHCVKRVMRGVITATLCATAEKPASCFVPLDFGDDGHSNPLSLHSLDKTLRWPATTSSSRGGDDRHRRTKRSTRSSDPHRLDGVSYR</sequence>
<dbReference type="EMBL" id="AMZH03011355">
    <property type="protein sequence ID" value="RRT53023.1"/>
    <property type="molecule type" value="Genomic_DNA"/>
</dbReference>
<organism evidence="2 3">
    <name type="scientific">Ensete ventricosum</name>
    <name type="common">Abyssinian banana</name>
    <name type="synonym">Musa ensete</name>
    <dbReference type="NCBI Taxonomy" id="4639"/>
    <lineage>
        <taxon>Eukaryota</taxon>
        <taxon>Viridiplantae</taxon>
        <taxon>Streptophyta</taxon>
        <taxon>Embryophyta</taxon>
        <taxon>Tracheophyta</taxon>
        <taxon>Spermatophyta</taxon>
        <taxon>Magnoliopsida</taxon>
        <taxon>Liliopsida</taxon>
        <taxon>Zingiberales</taxon>
        <taxon>Musaceae</taxon>
        <taxon>Ensete</taxon>
    </lineage>
</organism>
<evidence type="ECO:0000256" key="1">
    <source>
        <dbReference type="SAM" id="MobiDB-lite"/>
    </source>
</evidence>
<dbReference type="AlphaFoldDB" id="A0A426YMT7"/>
<gene>
    <name evidence="2" type="ORF">B296_00031848</name>
</gene>
<evidence type="ECO:0000313" key="2">
    <source>
        <dbReference type="EMBL" id="RRT53023.1"/>
    </source>
</evidence>
<name>A0A426YMT7_ENSVE</name>